<dbReference type="RefSeq" id="WP_147051516.1">
    <property type="nucleotide sequence ID" value="NZ_BKAH01000025.1"/>
</dbReference>
<evidence type="ECO:0000313" key="1">
    <source>
        <dbReference type="EMBL" id="TXK08765.1"/>
    </source>
</evidence>
<protein>
    <submittedName>
        <fullName evidence="1">Uncharacterized protein</fullName>
    </submittedName>
</protein>
<dbReference type="EMBL" id="VRSX01000007">
    <property type="protein sequence ID" value="TXK08765.1"/>
    <property type="molecule type" value="Genomic_DNA"/>
</dbReference>
<dbReference type="AlphaFoldDB" id="A0A5C8HSC5"/>
<gene>
    <name evidence="1" type="ORF">FVP74_13825</name>
</gene>
<sequence>MSVLTILGLVVASIVTATTGVVVSSRSSAQSRAAADAGIADLASSAQRGTNICRALPWPGQLKSGATLISEYSVKVECGVPHAGKLTMTSTGTASGVSTITRAEYNYSAGSSGHGADMVFFSDTTFTAEVLTGMASGNLMSIVIPSGGFDCHVHTPANVITSGDVKTRSACVIDGSVRAGGSVEMTATANVIKGSVKASATSPYNIQGRILGDIELGGPVGFGWNGFTYPGNVAVRGDINLASASIGGTLKIPAANRISYDGWVNIASPTTASARIAGGISWQPVDVPVASTFDPWFDYTYALSDWYPYGGAYFAVKTLAPSGNGPWTCNRFMANNPSTSQAAGWREVGDLTSPTIVDARACGALSTNNGSTPNVALRADVLFLAKSVNLTTVTFSSATATRQNVWFVVEDGAPTGSGKNVPSCTNGAGSIELNSADMSAVNAMVYTPCTIAVQGNSKWHGAFYGGAFSYGGGMTFVGDAIALPGMPASATMPGAGAPSTFSLGALVSLGDTN</sequence>
<comment type="caution">
    <text evidence="1">The sequence shown here is derived from an EMBL/GenBank/DDBJ whole genome shotgun (WGS) entry which is preliminary data.</text>
</comment>
<name>A0A5C8HSC5_9MICO</name>
<proteinExistence type="predicted"/>
<keyword evidence="2" id="KW-1185">Reference proteome</keyword>
<reference evidence="1 2" key="1">
    <citation type="submission" date="2019-08" db="EMBL/GenBank/DDBJ databases">
        <authorList>
            <person name="Dong K."/>
        </authorList>
    </citation>
    <scope>NUCLEOTIDE SEQUENCE [LARGE SCALE GENOMIC DNA]</scope>
    <source>
        <strain evidence="1 2">K-1</strain>
    </source>
</reference>
<evidence type="ECO:0000313" key="2">
    <source>
        <dbReference type="Proteomes" id="UP000321949"/>
    </source>
</evidence>
<dbReference type="Proteomes" id="UP000321949">
    <property type="component" value="Unassembled WGS sequence"/>
</dbReference>
<organism evidence="1 2">
    <name type="scientific">Microbacterium saccharophilum</name>
    <dbReference type="NCBI Taxonomy" id="1213358"/>
    <lineage>
        <taxon>Bacteria</taxon>
        <taxon>Bacillati</taxon>
        <taxon>Actinomycetota</taxon>
        <taxon>Actinomycetes</taxon>
        <taxon>Micrococcales</taxon>
        <taxon>Microbacteriaceae</taxon>
        <taxon>Microbacterium</taxon>
    </lineage>
</organism>
<accession>A0A5C8HSC5</accession>